<evidence type="ECO:0000256" key="1">
    <source>
        <dbReference type="SAM" id="Phobius"/>
    </source>
</evidence>
<dbReference type="InterPro" id="IPR045691">
    <property type="entry name" value="DUF6056"/>
</dbReference>
<accession>A0A0U1KWV8</accession>
<feature type="transmembrane region" description="Helical" evidence="1">
    <location>
        <begin position="369"/>
        <end position="387"/>
    </location>
</feature>
<organism evidence="2 3">
    <name type="scientific">Sporomusa ovata</name>
    <dbReference type="NCBI Taxonomy" id="2378"/>
    <lineage>
        <taxon>Bacteria</taxon>
        <taxon>Bacillati</taxon>
        <taxon>Bacillota</taxon>
        <taxon>Negativicutes</taxon>
        <taxon>Selenomonadales</taxon>
        <taxon>Sporomusaceae</taxon>
        <taxon>Sporomusa</taxon>
    </lineage>
</organism>
<feature type="transmembrane region" description="Helical" evidence="1">
    <location>
        <begin position="138"/>
        <end position="159"/>
    </location>
</feature>
<keyword evidence="3" id="KW-1185">Reference proteome</keyword>
<dbReference type="Proteomes" id="UP000049855">
    <property type="component" value="Unassembled WGS sequence"/>
</dbReference>
<feature type="transmembrane region" description="Helical" evidence="1">
    <location>
        <begin position="310"/>
        <end position="331"/>
    </location>
</feature>
<gene>
    <name evidence="2" type="ORF">SpAn4DRAFT_4984</name>
</gene>
<feature type="transmembrane region" description="Helical" evidence="1">
    <location>
        <begin position="271"/>
        <end position="289"/>
    </location>
</feature>
<feature type="transmembrane region" description="Helical" evidence="1">
    <location>
        <begin position="115"/>
        <end position="132"/>
    </location>
</feature>
<dbReference type="AlphaFoldDB" id="A0A0U1KWV8"/>
<feature type="transmembrane region" description="Helical" evidence="1">
    <location>
        <begin position="171"/>
        <end position="188"/>
    </location>
</feature>
<name>A0A0U1KWV8_9FIRM</name>
<keyword evidence="1" id="KW-1133">Transmembrane helix</keyword>
<sequence>MRSMTKDPIISVFILLILYGYILSLNLLAPLMVDDYMYSFHWNTYDRITGFSDIISSQVDHYFTHGGRMVAEGLTQVFLYIGKDFFAVTNSFVFIFLVALIYWHSQGKVSLRFQPILLLLIVFLCWFCIPRIGETVIWLTGAFNYLWTTVFVLLFLLPYRLKIEGKLSFNSNNNIIAIGGMFLWGIVSGWTNEHIGLSLVLATFWFNYYFLKKNMHDKWMVSGLIGAVIGYLMLMLAPGNYVRSADITHKANYSFIHNNLHSTLETSLHLFIYYIPLFILLFVIYKIIVRNSKTIKNNLQSTFYENRTTFVSSIFFITISLSTHFAMLAAPEYPQRAGFPSAVFLIIGVLGFLRLKLIHAKILTGKGRNIIISMLVLVTFPLAYITLQAHMTLYTEHKQRVEFVMMNKAQGIDELSIKPFTVKDKTIMGHIFAKDLTDDSNTPRNKFFANYYGIKSIKVIQHQ</sequence>
<feature type="transmembrane region" description="Helical" evidence="1">
    <location>
        <begin position="85"/>
        <end position="103"/>
    </location>
</feature>
<keyword evidence="1" id="KW-0812">Transmembrane</keyword>
<proteinExistence type="predicted"/>
<evidence type="ECO:0000313" key="2">
    <source>
        <dbReference type="EMBL" id="CQR71922.1"/>
    </source>
</evidence>
<protein>
    <submittedName>
        <fullName evidence="2">Putative inner membrane protein</fullName>
    </submittedName>
</protein>
<feature type="transmembrane region" description="Helical" evidence="1">
    <location>
        <begin position="194"/>
        <end position="211"/>
    </location>
</feature>
<dbReference type="EMBL" id="CTRP01000006">
    <property type="protein sequence ID" value="CQR71922.1"/>
    <property type="molecule type" value="Genomic_DNA"/>
</dbReference>
<reference evidence="3" key="1">
    <citation type="submission" date="2015-03" db="EMBL/GenBank/DDBJ databases">
        <authorList>
            <person name="Nijsse Bart"/>
        </authorList>
    </citation>
    <scope>NUCLEOTIDE SEQUENCE [LARGE SCALE GENOMIC DNA]</scope>
</reference>
<feature type="transmembrane region" description="Helical" evidence="1">
    <location>
        <begin position="218"/>
        <end position="237"/>
    </location>
</feature>
<dbReference type="Pfam" id="PF19528">
    <property type="entry name" value="DUF6056"/>
    <property type="match status" value="1"/>
</dbReference>
<feature type="transmembrane region" description="Helical" evidence="1">
    <location>
        <begin position="337"/>
        <end position="357"/>
    </location>
</feature>
<feature type="transmembrane region" description="Helical" evidence="1">
    <location>
        <begin position="12"/>
        <end position="33"/>
    </location>
</feature>
<keyword evidence="1" id="KW-0472">Membrane</keyword>
<evidence type="ECO:0000313" key="3">
    <source>
        <dbReference type="Proteomes" id="UP000049855"/>
    </source>
</evidence>